<evidence type="ECO:0000313" key="2">
    <source>
        <dbReference type="Proteomes" id="UP000001971"/>
    </source>
</evidence>
<dbReference type="PATRIC" id="fig|360102.15.peg.4578"/>
<keyword evidence="1" id="KW-0614">Plasmid</keyword>
<reference evidence="1 2" key="1">
    <citation type="journal article" date="2006" name="J. Bacteriol.">
        <title>Complete genome sequence of Yersinia pestis strains Antiqua and Nepal516: evidence of gene reduction in an emerging pathogen.</title>
        <authorList>
            <person name="Chain P.S."/>
            <person name="Hu P."/>
            <person name="Malfatti S.A."/>
            <person name="Radnedge L."/>
            <person name="Larimer F."/>
            <person name="Vergez L.M."/>
            <person name="Worsham P."/>
            <person name="Chu M.C."/>
            <person name="Andersen G.L."/>
        </authorList>
    </citation>
    <scope>NUCLEOTIDE SEQUENCE [LARGE SCALE GENOMIC DNA]</scope>
    <source>
        <strain evidence="1 2">Antiqua</strain>
        <plasmid evidence="1 2">pCD</plasmid>
    </source>
</reference>
<accession>A0A0E1NLE7</accession>
<gene>
    <name evidence="1" type="ordered locus">YPA_CD0088</name>
</gene>
<organism evidence="1 2">
    <name type="scientific">Yersinia pestis bv. Antiqua (strain Antiqua)</name>
    <dbReference type="NCBI Taxonomy" id="360102"/>
    <lineage>
        <taxon>Bacteria</taxon>
        <taxon>Pseudomonadati</taxon>
        <taxon>Pseudomonadota</taxon>
        <taxon>Gammaproteobacteria</taxon>
        <taxon>Enterobacterales</taxon>
        <taxon>Yersiniaceae</taxon>
        <taxon>Yersinia</taxon>
    </lineage>
</organism>
<proteinExistence type="predicted"/>
<dbReference type="HOGENOM" id="CLU_148471_0_0_6"/>
<dbReference type="SUPFAM" id="SSF69635">
    <property type="entry name" value="Type III secretory system chaperone-like"/>
    <property type="match status" value="1"/>
</dbReference>
<dbReference type="Proteomes" id="UP000001971">
    <property type="component" value="Plasmid pCD"/>
</dbReference>
<protein>
    <recommendedName>
        <fullName evidence="3">Type III secretion chaperone</fullName>
    </recommendedName>
</protein>
<dbReference type="RefSeq" id="WP_002229809.1">
    <property type="nucleotide sequence ID" value="NC_008122.1"/>
</dbReference>
<dbReference type="Gene3D" id="3.30.1460.10">
    <property type="match status" value="1"/>
</dbReference>
<name>A0A0E1NLE7_YERPA</name>
<evidence type="ECO:0000313" key="1">
    <source>
        <dbReference type="EMBL" id="ABG16332.1"/>
    </source>
</evidence>
<dbReference type="EMBL" id="CP000311">
    <property type="protein sequence ID" value="ABG16332.1"/>
    <property type="molecule type" value="Genomic_DNA"/>
</dbReference>
<sequence>MINTTFTELLPKIASHFGLDKLSQDEYGLCELILNDRVVIMLRADEILNRLTLLGPILGFSGPEARSAASQLFFCYSINALNKDGPCFAWSEELGLIAFKHLSLDELNVENVSKEIANFYDWLSLVSLPAETQQELPLHTQSTQSVKWG</sequence>
<geneLocation type="plasmid" evidence="1 2">
    <name>pCD</name>
</geneLocation>
<dbReference type="CDD" id="cd17019">
    <property type="entry name" value="T3SC_IA_ShcA-like"/>
    <property type="match status" value="1"/>
</dbReference>
<dbReference type="AlphaFoldDB" id="A0A0E1NLE7"/>
<dbReference type="KEGG" id="ypa:YPA_CD0088"/>
<evidence type="ECO:0008006" key="3">
    <source>
        <dbReference type="Google" id="ProtNLM"/>
    </source>
</evidence>